<dbReference type="PROSITE" id="PS50157">
    <property type="entry name" value="ZINC_FINGER_C2H2_2"/>
    <property type="match status" value="3"/>
</dbReference>
<dbReference type="PANTHER" id="PTHR23235:SF120">
    <property type="entry name" value="KRUPPEL-LIKE FACTOR 15"/>
    <property type="match status" value="1"/>
</dbReference>
<dbReference type="InParanoid" id="A0A1I7VWI1"/>
<dbReference type="GO" id="GO:0000978">
    <property type="term" value="F:RNA polymerase II cis-regulatory region sequence-specific DNA binding"/>
    <property type="evidence" value="ECO:0007669"/>
    <property type="project" value="TreeGrafter"/>
</dbReference>
<organism evidence="8 9">
    <name type="scientific">Loa loa</name>
    <name type="common">Eye worm</name>
    <name type="synonym">Filaria loa</name>
    <dbReference type="NCBI Taxonomy" id="7209"/>
    <lineage>
        <taxon>Eukaryota</taxon>
        <taxon>Metazoa</taxon>
        <taxon>Ecdysozoa</taxon>
        <taxon>Nematoda</taxon>
        <taxon>Chromadorea</taxon>
        <taxon>Rhabditida</taxon>
        <taxon>Spirurina</taxon>
        <taxon>Spiruromorpha</taxon>
        <taxon>Filarioidea</taxon>
        <taxon>Onchocercidae</taxon>
        <taxon>Loa</taxon>
    </lineage>
</organism>
<dbReference type="SUPFAM" id="SSF57667">
    <property type="entry name" value="beta-beta-alpha zinc fingers"/>
    <property type="match status" value="1"/>
</dbReference>
<evidence type="ECO:0000256" key="3">
    <source>
        <dbReference type="ARBA" id="ARBA00022771"/>
    </source>
</evidence>
<evidence type="ECO:0000256" key="4">
    <source>
        <dbReference type="ARBA" id="ARBA00022833"/>
    </source>
</evidence>
<keyword evidence="1" id="KW-0479">Metal-binding</keyword>
<dbReference type="WBParaSite" id="EN70_6990">
    <property type="protein sequence ID" value="EN70_6990"/>
    <property type="gene ID" value="EN70_6990"/>
</dbReference>
<evidence type="ECO:0000256" key="6">
    <source>
        <dbReference type="SAM" id="MobiDB-lite"/>
    </source>
</evidence>
<dbReference type="AlphaFoldDB" id="A0A1I7VWI1"/>
<dbReference type="GO" id="GO:0008270">
    <property type="term" value="F:zinc ion binding"/>
    <property type="evidence" value="ECO:0007669"/>
    <property type="project" value="UniProtKB-KW"/>
</dbReference>
<reference evidence="9" key="2">
    <citation type="submission" date="2016-11" db="UniProtKB">
        <authorList>
            <consortium name="WormBaseParasite"/>
        </authorList>
    </citation>
    <scope>IDENTIFICATION</scope>
</reference>
<feature type="region of interest" description="Disordered" evidence="6">
    <location>
        <begin position="1"/>
        <end position="22"/>
    </location>
</feature>
<evidence type="ECO:0000256" key="2">
    <source>
        <dbReference type="ARBA" id="ARBA00022737"/>
    </source>
</evidence>
<dbReference type="SMART" id="SM00355">
    <property type="entry name" value="ZnF_C2H2"/>
    <property type="match status" value="3"/>
</dbReference>
<dbReference type="InterPro" id="IPR013087">
    <property type="entry name" value="Znf_C2H2_type"/>
</dbReference>
<dbReference type="STRING" id="7209.A0A1I7VWI1"/>
<dbReference type="GO" id="GO:0000981">
    <property type="term" value="F:DNA-binding transcription factor activity, RNA polymerase II-specific"/>
    <property type="evidence" value="ECO:0007669"/>
    <property type="project" value="TreeGrafter"/>
</dbReference>
<feature type="domain" description="C2H2-type" evidence="7">
    <location>
        <begin position="53"/>
        <end position="80"/>
    </location>
</feature>
<dbReference type="FunFam" id="3.30.160.60:FF:000557">
    <property type="entry name" value="zinc finger and SCAN domain-containing protein 29"/>
    <property type="match status" value="1"/>
</dbReference>
<proteinExistence type="predicted"/>
<evidence type="ECO:0000256" key="1">
    <source>
        <dbReference type="ARBA" id="ARBA00022723"/>
    </source>
</evidence>
<dbReference type="InterPro" id="IPR036236">
    <property type="entry name" value="Znf_C2H2_sf"/>
</dbReference>
<feature type="domain" description="C2H2-type" evidence="7">
    <location>
        <begin position="25"/>
        <end position="52"/>
    </location>
</feature>
<dbReference type="PROSITE" id="PS00028">
    <property type="entry name" value="ZINC_FINGER_C2H2_1"/>
    <property type="match status" value="2"/>
</dbReference>
<dbReference type="PANTHER" id="PTHR23235">
    <property type="entry name" value="KRUEPPEL-LIKE TRANSCRIPTION FACTOR"/>
    <property type="match status" value="1"/>
</dbReference>
<dbReference type="Proteomes" id="UP000095285">
    <property type="component" value="Unassembled WGS sequence"/>
</dbReference>
<dbReference type="Gene3D" id="3.30.160.60">
    <property type="entry name" value="Classic Zinc Finger"/>
    <property type="match status" value="3"/>
</dbReference>
<dbReference type="OrthoDB" id="6077919at2759"/>
<name>A0A1I7VWI1_LOALO</name>
<dbReference type="FunFam" id="3.30.160.60:FF:001729">
    <property type="entry name" value="Zinc finger protein 337"/>
    <property type="match status" value="1"/>
</dbReference>
<gene>
    <name evidence="9" type="primary">LOAG_00757</name>
</gene>
<feature type="region of interest" description="Disordered" evidence="6">
    <location>
        <begin position="131"/>
        <end position="151"/>
    </location>
</feature>
<keyword evidence="2" id="KW-0677">Repeat</keyword>
<feature type="region of interest" description="Disordered" evidence="6">
    <location>
        <begin position="165"/>
        <end position="193"/>
    </location>
</feature>
<keyword evidence="3 5" id="KW-0863">Zinc-finger</keyword>
<evidence type="ECO:0000313" key="9">
    <source>
        <dbReference type="WBParaSite" id="EN70_6990"/>
    </source>
</evidence>
<accession>A0A1I7VWI1</accession>
<evidence type="ECO:0000313" key="8">
    <source>
        <dbReference type="Proteomes" id="UP000095285"/>
    </source>
</evidence>
<evidence type="ECO:0000259" key="7">
    <source>
        <dbReference type="PROSITE" id="PS50157"/>
    </source>
</evidence>
<dbReference type="eggNOG" id="KOG1721">
    <property type="taxonomic scope" value="Eukaryota"/>
</dbReference>
<feature type="domain" description="C2H2-type" evidence="7">
    <location>
        <begin position="1"/>
        <end position="24"/>
    </location>
</feature>
<feature type="compositionally biased region" description="Basic and acidic residues" evidence="6">
    <location>
        <begin position="8"/>
        <end position="22"/>
    </location>
</feature>
<keyword evidence="4" id="KW-0862">Zinc</keyword>
<reference evidence="8" key="1">
    <citation type="submission" date="2012-04" db="EMBL/GenBank/DDBJ databases">
        <title>The Genome Sequence of Loa loa.</title>
        <authorList>
            <consortium name="The Broad Institute Genome Sequencing Platform"/>
            <consortium name="Broad Institute Genome Sequencing Center for Infectious Disease"/>
            <person name="Nutman T.B."/>
            <person name="Fink D.L."/>
            <person name="Russ C."/>
            <person name="Young S."/>
            <person name="Zeng Q."/>
            <person name="Gargeya S."/>
            <person name="Alvarado L."/>
            <person name="Berlin A."/>
            <person name="Chapman S.B."/>
            <person name="Chen Z."/>
            <person name="Freedman E."/>
            <person name="Gellesch M."/>
            <person name="Goldberg J."/>
            <person name="Griggs A."/>
            <person name="Gujja S."/>
            <person name="Heilman E.R."/>
            <person name="Heiman D."/>
            <person name="Howarth C."/>
            <person name="Mehta T."/>
            <person name="Neiman D."/>
            <person name="Pearson M."/>
            <person name="Roberts A."/>
            <person name="Saif S."/>
            <person name="Shea T."/>
            <person name="Shenoy N."/>
            <person name="Sisk P."/>
            <person name="Stolte C."/>
            <person name="Sykes S."/>
            <person name="White J."/>
            <person name="Yandava C."/>
            <person name="Haas B."/>
            <person name="Henn M.R."/>
            <person name="Nusbaum C."/>
            <person name="Birren B."/>
        </authorList>
    </citation>
    <scope>NUCLEOTIDE SEQUENCE [LARGE SCALE GENOMIC DNA]</scope>
</reference>
<sequence length="458" mass="50546">MCSSRFGSKMELEEHQNSHTGEKPFECNMCKARFNRRSTLWNHKRIHSDDKPFECNVCRMTFKWKNSLKCHKEMHQRKNEMTGIENDPLEKTLTYATAAKRRHLENHDIVNASSSSEMGISNVRLTTSSAGGIGHLTGSGRRRNTKLSVHSRSITSTSTDLIIGTANIPNNTNRSNSANNTTTTNNNTNTSSSHSLIGSNDAFIHAPLQTDGFFSSQKALSINDHKELDSLLNSTTRLTSMLKDDSAFKTNLCDDLSSLGNQSNTFDTKQEMNLFHANPFMMFGAHQLQNPMQSFTPPNLAFSSSNGGCGEYFHLHLNNQTDQIPQQSLQQQQPFVSQYSTGGTSSHTTDLLTNHNHNVISYQPQLEAPSSLITPALDYAVSGDNLEYMLSNYSSTISSVTSVASTGNEIRPSVAEHLQQQHYAGQSAGNNSLRTDDVVVASVVTASNTGKEVPQVSW</sequence>
<protein>
    <submittedName>
        <fullName evidence="9">C2H2-type domain-containing protein</fullName>
    </submittedName>
</protein>
<feature type="compositionally biased region" description="Low complexity" evidence="6">
    <location>
        <begin position="170"/>
        <end position="193"/>
    </location>
</feature>
<keyword evidence="8" id="KW-1185">Reference proteome</keyword>
<evidence type="ECO:0000256" key="5">
    <source>
        <dbReference type="PROSITE-ProRule" id="PRU00042"/>
    </source>
</evidence>